<dbReference type="SUPFAM" id="SSF55031">
    <property type="entry name" value="Bacterial exopeptidase dimerisation domain"/>
    <property type="match status" value="1"/>
</dbReference>
<dbReference type="EC" id="3.4.17.11" evidence="5"/>
<feature type="chain" id="PRO_5045870681" evidence="3">
    <location>
        <begin position="24"/>
        <end position="421"/>
    </location>
</feature>
<comment type="caution">
    <text evidence="5">The sequence shown here is derived from an EMBL/GenBank/DDBJ whole genome shotgun (WGS) entry which is preliminary data.</text>
</comment>
<keyword evidence="6" id="KW-1185">Reference proteome</keyword>
<dbReference type="InterPro" id="IPR036264">
    <property type="entry name" value="Bact_exopeptidase_dim_dom"/>
</dbReference>
<dbReference type="RefSeq" id="WP_316681971.1">
    <property type="nucleotide sequence ID" value="NZ_CATZLL010000013.1"/>
</dbReference>
<keyword evidence="1" id="KW-0479">Metal-binding</keyword>
<evidence type="ECO:0000313" key="6">
    <source>
        <dbReference type="Proteomes" id="UP001189757"/>
    </source>
</evidence>
<dbReference type="EMBL" id="CATZLL010000013">
    <property type="protein sequence ID" value="CAJ0818890.1"/>
    <property type="molecule type" value="Genomic_DNA"/>
</dbReference>
<dbReference type="PANTHER" id="PTHR43808">
    <property type="entry name" value="ACETYLORNITHINE DEACETYLASE"/>
    <property type="match status" value="1"/>
</dbReference>
<keyword evidence="5" id="KW-0121">Carboxypeptidase</keyword>
<dbReference type="NCBIfam" id="NF004788">
    <property type="entry name" value="PRK06133.1"/>
    <property type="match status" value="1"/>
</dbReference>
<evidence type="ECO:0000256" key="1">
    <source>
        <dbReference type="ARBA" id="ARBA00022723"/>
    </source>
</evidence>
<evidence type="ECO:0000313" key="5">
    <source>
        <dbReference type="EMBL" id="CAJ0818890.1"/>
    </source>
</evidence>
<dbReference type="PIRSF" id="PIRSF037238">
    <property type="entry name" value="Carboxypeptidase_G2"/>
    <property type="match status" value="1"/>
</dbReference>
<reference evidence="5 6" key="1">
    <citation type="submission" date="2023-07" db="EMBL/GenBank/DDBJ databases">
        <authorList>
            <person name="Peeters C."/>
        </authorList>
    </citation>
    <scope>NUCLEOTIDE SEQUENCE [LARGE SCALE GENOMIC DNA]</scope>
    <source>
        <strain evidence="5 6">LMG 18101</strain>
    </source>
</reference>
<dbReference type="PROSITE" id="PS51257">
    <property type="entry name" value="PROKAR_LIPOPROTEIN"/>
    <property type="match status" value="1"/>
</dbReference>
<dbReference type="CDD" id="cd03885">
    <property type="entry name" value="M20_CPDG2"/>
    <property type="match status" value="1"/>
</dbReference>
<evidence type="ECO:0000259" key="4">
    <source>
        <dbReference type="Pfam" id="PF07687"/>
    </source>
</evidence>
<proteinExistence type="predicted"/>
<dbReference type="Gene3D" id="3.40.630.10">
    <property type="entry name" value="Zn peptidases"/>
    <property type="match status" value="1"/>
</dbReference>
<dbReference type="InterPro" id="IPR050072">
    <property type="entry name" value="Peptidase_M20A"/>
</dbReference>
<keyword evidence="2 5" id="KW-0378">Hydrolase</keyword>
<dbReference type="PANTHER" id="PTHR43808:SF10">
    <property type="entry name" value="BLL3749 PROTEIN"/>
    <property type="match status" value="1"/>
</dbReference>
<feature type="domain" description="Peptidase M20 dimerisation" evidence="4">
    <location>
        <begin position="212"/>
        <end position="312"/>
    </location>
</feature>
<keyword evidence="5" id="KW-0645">Protease</keyword>
<dbReference type="InterPro" id="IPR017150">
    <property type="entry name" value="Pept_M20_glutamate_carboxypep"/>
</dbReference>
<dbReference type="InterPro" id="IPR002933">
    <property type="entry name" value="Peptidase_M20"/>
</dbReference>
<accession>A0ABN9JSP7</accession>
<sequence length="421" mass="44638">MKMRQLVPLAAALACATSATAFAQPAKAANADSALLQAAQQRKDAFVKDLATLVNIDTGTDDANGLAKVEAILAQRLKDLGASVEVVAAPPAAGKAVIGKLQGTGTQNIMLMIHYDTVFGVGEAAKRPFKITSNKATGPGVADAKGGALMILYALEIARERGFKDYKTLTVLFNPDEEKSSLGSRSLITKLSADQDYVLVYEPPEADVVTVATNGIAYVHLDVKGRASHAGSAPEAGRNAALELSNQIVQLKDLGDPAKGTTVNWTVVRSGERVNIIPEAASATADMRMADVAEVQRVQADADKIIQKKLIADTEVKVKVENRRPPFSRNADSDRLAAAADGIYKELGKSIKPVAMRYGTDAGFAYHPNGGKPVVLDGMGIVGDRLHSSDEWADLDSVVPRLYLTVRMMEVMGKSKGKLAD</sequence>
<keyword evidence="3" id="KW-0732">Signal</keyword>
<evidence type="ECO:0000256" key="3">
    <source>
        <dbReference type="SAM" id="SignalP"/>
    </source>
</evidence>
<dbReference type="Gene3D" id="3.30.70.360">
    <property type="match status" value="1"/>
</dbReference>
<name>A0ABN9JSP7_9RALS</name>
<dbReference type="Pfam" id="PF01546">
    <property type="entry name" value="Peptidase_M20"/>
    <property type="match status" value="1"/>
</dbReference>
<dbReference type="GO" id="GO:0004180">
    <property type="term" value="F:carboxypeptidase activity"/>
    <property type="evidence" value="ECO:0007669"/>
    <property type="project" value="UniProtKB-KW"/>
</dbReference>
<feature type="signal peptide" evidence="3">
    <location>
        <begin position="1"/>
        <end position="23"/>
    </location>
</feature>
<protein>
    <submittedName>
        <fullName evidence="5">Carboxypeptidase G2</fullName>
        <ecNumber evidence="5">3.4.17.11</ecNumber>
    </submittedName>
</protein>
<evidence type="ECO:0000256" key="2">
    <source>
        <dbReference type="ARBA" id="ARBA00022801"/>
    </source>
</evidence>
<dbReference type="Proteomes" id="UP001189757">
    <property type="component" value="Unassembled WGS sequence"/>
</dbReference>
<dbReference type="Pfam" id="PF07687">
    <property type="entry name" value="M20_dimer"/>
    <property type="match status" value="1"/>
</dbReference>
<organism evidence="5 6">
    <name type="scientific">Ralstonia flaminis</name>
    <dbReference type="NCBI Taxonomy" id="3058597"/>
    <lineage>
        <taxon>Bacteria</taxon>
        <taxon>Pseudomonadati</taxon>
        <taxon>Pseudomonadota</taxon>
        <taxon>Betaproteobacteria</taxon>
        <taxon>Burkholderiales</taxon>
        <taxon>Burkholderiaceae</taxon>
        <taxon>Ralstonia</taxon>
    </lineage>
</organism>
<dbReference type="SUPFAM" id="SSF53187">
    <property type="entry name" value="Zn-dependent exopeptidases"/>
    <property type="match status" value="1"/>
</dbReference>
<dbReference type="InterPro" id="IPR011650">
    <property type="entry name" value="Peptidase_M20_dimer"/>
</dbReference>
<gene>
    <name evidence="5" type="primary">cpg2_3</name>
    <name evidence="5" type="ORF">LMG18101_03764</name>
</gene>